<dbReference type="InterPro" id="IPR002109">
    <property type="entry name" value="Glutaredoxin"/>
</dbReference>
<evidence type="ECO:0000313" key="3">
    <source>
        <dbReference type="Proteomes" id="UP001165498"/>
    </source>
</evidence>
<accession>A0ABT1QLN6</accession>
<dbReference type="InterPro" id="IPR036249">
    <property type="entry name" value="Thioredoxin-like_sf"/>
</dbReference>
<dbReference type="Pfam" id="PF00462">
    <property type="entry name" value="Glutaredoxin"/>
    <property type="match status" value="1"/>
</dbReference>
<protein>
    <submittedName>
        <fullName evidence="2">Glutaredoxin family protein</fullName>
    </submittedName>
</protein>
<gene>
    <name evidence="2" type="ORF">NM961_01820</name>
</gene>
<sequence>MRRLLPLAALFLALVAVGAGLVWLRQENQRHDPRRHTGDKGIVVLAADWCGYCKRLRAALSAAGVPHRVLDIEDGGEGEGAYFAISRGGVPVTVIGQEIVHGYDTRRLNELLRAQGHEVNLH</sequence>
<dbReference type="RefSeq" id="WP_255910593.1">
    <property type="nucleotide sequence ID" value="NZ_JANFQO010000001.1"/>
</dbReference>
<proteinExistence type="predicted"/>
<reference evidence="2" key="1">
    <citation type="submission" date="2022-07" db="EMBL/GenBank/DDBJ databases">
        <title>Tahibacter sp., a new gammaproteobacterium isolated from the silt sample collected at pig farm.</title>
        <authorList>
            <person name="Chen H."/>
        </authorList>
    </citation>
    <scope>NUCLEOTIDE SEQUENCE</scope>
    <source>
        <strain evidence="2">P2K</strain>
    </source>
</reference>
<feature type="domain" description="Glutaredoxin" evidence="1">
    <location>
        <begin position="43"/>
        <end position="99"/>
    </location>
</feature>
<organism evidence="2 3">
    <name type="scientific">Tahibacter harae</name>
    <dbReference type="NCBI Taxonomy" id="2963937"/>
    <lineage>
        <taxon>Bacteria</taxon>
        <taxon>Pseudomonadati</taxon>
        <taxon>Pseudomonadota</taxon>
        <taxon>Gammaproteobacteria</taxon>
        <taxon>Lysobacterales</taxon>
        <taxon>Rhodanobacteraceae</taxon>
        <taxon>Tahibacter</taxon>
    </lineage>
</organism>
<dbReference type="Proteomes" id="UP001165498">
    <property type="component" value="Unassembled WGS sequence"/>
</dbReference>
<dbReference type="PROSITE" id="PS51354">
    <property type="entry name" value="GLUTAREDOXIN_2"/>
    <property type="match status" value="1"/>
</dbReference>
<dbReference type="CDD" id="cd02976">
    <property type="entry name" value="NrdH"/>
    <property type="match status" value="1"/>
</dbReference>
<name>A0ABT1QLN6_9GAMM</name>
<comment type="caution">
    <text evidence="2">The sequence shown here is derived from an EMBL/GenBank/DDBJ whole genome shotgun (WGS) entry which is preliminary data.</text>
</comment>
<dbReference type="Gene3D" id="3.40.30.10">
    <property type="entry name" value="Glutaredoxin"/>
    <property type="match status" value="1"/>
</dbReference>
<dbReference type="SUPFAM" id="SSF52833">
    <property type="entry name" value="Thioredoxin-like"/>
    <property type="match status" value="2"/>
</dbReference>
<evidence type="ECO:0000259" key="1">
    <source>
        <dbReference type="Pfam" id="PF00462"/>
    </source>
</evidence>
<evidence type="ECO:0000313" key="2">
    <source>
        <dbReference type="EMBL" id="MCQ4163438.1"/>
    </source>
</evidence>
<keyword evidence="3" id="KW-1185">Reference proteome</keyword>
<dbReference type="EMBL" id="JANFQO010000001">
    <property type="protein sequence ID" value="MCQ4163438.1"/>
    <property type="molecule type" value="Genomic_DNA"/>
</dbReference>